<dbReference type="RefSeq" id="WP_215121368.1">
    <property type="nucleotide sequence ID" value="NZ_CP075896.1"/>
</dbReference>
<organism evidence="2 3">
    <name type="scientific">Streptomyces koelreuteriae</name>
    <dbReference type="NCBI Taxonomy" id="2838015"/>
    <lineage>
        <taxon>Bacteria</taxon>
        <taxon>Bacillati</taxon>
        <taxon>Actinomycetota</taxon>
        <taxon>Actinomycetes</taxon>
        <taxon>Kitasatosporales</taxon>
        <taxon>Streptomycetaceae</taxon>
        <taxon>Streptomyces</taxon>
    </lineage>
</organism>
<evidence type="ECO:0000313" key="2">
    <source>
        <dbReference type="EMBL" id="QWB25559.1"/>
    </source>
</evidence>
<accession>A0ABX8FWS9</accession>
<evidence type="ECO:0000313" key="3">
    <source>
        <dbReference type="Proteomes" id="UP000679629"/>
    </source>
</evidence>
<dbReference type="Proteomes" id="UP000679629">
    <property type="component" value="Chromosome"/>
</dbReference>
<evidence type="ECO:0000259" key="1">
    <source>
        <dbReference type="Pfam" id="PF04149"/>
    </source>
</evidence>
<proteinExistence type="predicted"/>
<keyword evidence="3" id="KW-1185">Reference proteome</keyword>
<name>A0ABX8FWS9_9ACTN</name>
<dbReference type="Pfam" id="PF04149">
    <property type="entry name" value="DUF397"/>
    <property type="match status" value="1"/>
</dbReference>
<sequence length="72" mass="7683">MPTHPAAHELASAQSWFKSSYSDGTGQNCLEATHLSPSIAIRDSKTPTGPALLLPPAAWTAFLTHVGREEKP</sequence>
<gene>
    <name evidence="2" type="ORF">KJK29_25005</name>
</gene>
<protein>
    <submittedName>
        <fullName evidence="2">DUF397 domain-containing protein</fullName>
    </submittedName>
</protein>
<dbReference type="EMBL" id="CP075896">
    <property type="protein sequence ID" value="QWB25559.1"/>
    <property type="molecule type" value="Genomic_DNA"/>
</dbReference>
<reference evidence="3" key="1">
    <citation type="submission" date="2021-05" db="EMBL/GenBank/DDBJ databases">
        <title>Direct Submission.</title>
        <authorList>
            <person name="Li K."/>
            <person name="Gao J."/>
        </authorList>
    </citation>
    <scope>NUCLEOTIDE SEQUENCE [LARGE SCALE GENOMIC DNA]</scope>
    <source>
        <strain evidence="3">MG62</strain>
    </source>
</reference>
<feature type="domain" description="DUF397" evidence="1">
    <location>
        <begin position="15"/>
        <end position="66"/>
    </location>
</feature>
<dbReference type="InterPro" id="IPR007278">
    <property type="entry name" value="DUF397"/>
</dbReference>